<dbReference type="AlphaFoldDB" id="A0A5N6KW54"/>
<proteinExistence type="predicted"/>
<gene>
    <name evidence="1" type="ORF">FH972_022997</name>
</gene>
<dbReference type="EMBL" id="VIBQ01000013">
    <property type="protein sequence ID" value="KAB8345945.1"/>
    <property type="molecule type" value="Genomic_DNA"/>
</dbReference>
<protein>
    <submittedName>
        <fullName evidence="1">Uncharacterized protein</fullName>
    </submittedName>
</protein>
<sequence>MGKCLSREKRPQSLQRILRAIGGNKRYVTWNQRTYAHGGMTRAGMLKCVAPAGVTMTSHKLMSALDNTLSL</sequence>
<accession>A0A5N6KW54</accession>
<comment type="caution">
    <text evidence="1">The sequence shown here is derived from an EMBL/GenBank/DDBJ whole genome shotgun (WGS) entry which is preliminary data.</text>
</comment>
<reference evidence="1 2" key="1">
    <citation type="submission" date="2019-06" db="EMBL/GenBank/DDBJ databases">
        <title>A chromosomal-level reference genome of Carpinus fangiana (Coryloideae, Betulaceae).</title>
        <authorList>
            <person name="Yang X."/>
            <person name="Wang Z."/>
            <person name="Zhang L."/>
            <person name="Hao G."/>
            <person name="Liu J."/>
            <person name="Yang Y."/>
        </authorList>
    </citation>
    <scope>NUCLEOTIDE SEQUENCE [LARGE SCALE GENOMIC DNA]</scope>
    <source>
        <strain evidence="1">Cfa_2016G</strain>
        <tissue evidence="1">Leaf</tissue>
    </source>
</reference>
<evidence type="ECO:0000313" key="1">
    <source>
        <dbReference type="EMBL" id="KAB8345945.1"/>
    </source>
</evidence>
<name>A0A5N6KW54_9ROSI</name>
<dbReference type="Proteomes" id="UP000327013">
    <property type="component" value="Unassembled WGS sequence"/>
</dbReference>
<organism evidence="1 2">
    <name type="scientific">Carpinus fangiana</name>
    <dbReference type="NCBI Taxonomy" id="176857"/>
    <lineage>
        <taxon>Eukaryota</taxon>
        <taxon>Viridiplantae</taxon>
        <taxon>Streptophyta</taxon>
        <taxon>Embryophyta</taxon>
        <taxon>Tracheophyta</taxon>
        <taxon>Spermatophyta</taxon>
        <taxon>Magnoliopsida</taxon>
        <taxon>eudicotyledons</taxon>
        <taxon>Gunneridae</taxon>
        <taxon>Pentapetalae</taxon>
        <taxon>rosids</taxon>
        <taxon>fabids</taxon>
        <taxon>Fagales</taxon>
        <taxon>Betulaceae</taxon>
        <taxon>Carpinus</taxon>
    </lineage>
</organism>
<keyword evidence="2" id="KW-1185">Reference proteome</keyword>
<evidence type="ECO:0000313" key="2">
    <source>
        <dbReference type="Proteomes" id="UP000327013"/>
    </source>
</evidence>